<evidence type="ECO:0000313" key="4">
    <source>
        <dbReference type="Proteomes" id="UP000245999"/>
    </source>
</evidence>
<dbReference type="PANTHER" id="PTHR47515">
    <property type="entry name" value="LOW CALCIUM RESPONSE LOCUS PROTEIN T"/>
    <property type="match status" value="1"/>
</dbReference>
<accession>A0A2Z3GII9</accession>
<reference evidence="4" key="1">
    <citation type="submission" date="2018-04" db="EMBL/GenBank/DDBJ databases">
        <title>Complete genome of Antarctic heterotrophic bacterium Hymenobacter nivis.</title>
        <authorList>
            <person name="Terashima M."/>
        </authorList>
    </citation>
    <scope>NUCLEOTIDE SEQUENCE [LARGE SCALE GENOMIC DNA]</scope>
    <source>
        <strain evidence="4">NBRC 111535</strain>
    </source>
</reference>
<dbReference type="KEGG" id="hnv:DDQ68_12735"/>
<dbReference type="GO" id="GO:0003676">
    <property type="term" value="F:nucleic acid binding"/>
    <property type="evidence" value="ECO:0007669"/>
    <property type="project" value="InterPro"/>
</dbReference>
<dbReference type="InterPro" id="IPR036397">
    <property type="entry name" value="RNaseH_sf"/>
</dbReference>
<name>A0A2Z3GII9_9BACT</name>
<proteinExistence type="predicted"/>
<dbReference type="Pfam" id="PF13683">
    <property type="entry name" value="rve_3"/>
    <property type="match status" value="1"/>
</dbReference>
<dbReference type="PANTHER" id="PTHR47515:SF1">
    <property type="entry name" value="BLR2054 PROTEIN"/>
    <property type="match status" value="1"/>
</dbReference>
<evidence type="ECO:0000256" key="1">
    <source>
        <dbReference type="SAM" id="MobiDB-lite"/>
    </source>
</evidence>
<dbReference type="GO" id="GO:0015074">
    <property type="term" value="P:DNA integration"/>
    <property type="evidence" value="ECO:0007669"/>
    <property type="project" value="InterPro"/>
</dbReference>
<dbReference type="SUPFAM" id="SSF53098">
    <property type="entry name" value="Ribonuclease H-like"/>
    <property type="match status" value="1"/>
</dbReference>
<feature type="domain" description="Integrase catalytic" evidence="2">
    <location>
        <begin position="26"/>
        <end position="53"/>
    </location>
</feature>
<dbReference type="EMBL" id="CP029145">
    <property type="protein sequence ID" value="AWM33573.1"/>
    <property type="molecule type" value="Genomic_DNA"/>
</dbReference>
<dbReference type="InterPro" id="IPR012337">
    <property type="entry name" value="RNaseH-like_sf"/>
</dbReference>
<dbReference type="InterPro" id="IPR001584">
    <property type="entry name" value="Integrase_cat-core"/>
</dbReference>
<dbReference type="AlphaFoldDB" id="A0A2Z3GII9"/>
<gene>
    <name evidence="3" type="ORF">DDQ68_12735</name>
</gene>
<feature type="region of interest" description="Disordered" evidence="1">
    <location>
        <begin position="33"/>
        <end position="53"/>
    </location>
</feature>
<dbReference type="OrthoDB" id="930609at2"/>
<protein>
    <recommendedName>
        <fullName evidence="2">Integrase catalytic domain-containing protein</fullName>
    </recommendedName>
</protein>
<organism evidence="3 4">
    <name type="scientific">Hymenobacter nivis</name>
    <dbReference type="NCBI Taxonomy" id="1850093"/>
    <lineage>
        <taxon>Bacteria</taxon>
        <taxon>Pseudomonadati</taxon>
        <taxon>Bacteroidota</taxon>
        <taxon>Cytophagia</taxon>
        <taxon>Cytophagales</taxon>
        <taxon>Hymenobacteraceae</taxon>
        <taxon>Hymenobacter</taxon>
    </lineage>
</organism>
<evidence type="ECO:0000259" key="2">
    <source>
        <dbReference type="Pfam" id="PF13683"/>
    </source>
</evidence>
<sequence length="53" mass="6079">MGLVPERIQGSAFISKALDRWAYDQHVTLDFSRPGKPTDNPYMESFNGSFRDE</sequence>
<dbReference type="Proteomes" id="UP000245999">
    <property type="component" value="Chromosome"/>
</dbReference>
<evidence type="ECO:0000313" key="3">
    <source>
        <dbReference type="EMBL" id="AWM33573.1"/>
    </source>
</evidence>
<keyword evidence="4" id="KW-1185">Reference proteome</keyword>
<dbReference type="Gene3D" id="3.30.420.10">
    <property type="entry name" value="Ribonuclease H-like superfamily/Ribonuclease H"/>
    <property type="match status" value="1"/>
</dbReference>